<gene>
    <name evidence="2" type="ORF">TSUD_334340</name>
</gene>
<dbReference type="InterPro" id="IPR036047">
    <property type="entry name" value="F-box-like_dom_sf"/>
</dbReference>
<dbReference type="Pfam" id="PF23622">
    <property type="entry name" value="LRR_At1g61320_AtMIF1"/>
    <property type="match status" value="1"/>
</dbReference>
<name>A0A2Z6LWH1_TRISU</name>
<protein>
    <recommendedName>
        <fullName evidence="1">F-box domain-containing protein</fullName>
    </recommendedName>
</protein>
<dbReference type="InterPro" id="IPR055357">
    <property type="entry name" value="LRR_At1g61320_AtMIF1"/>
</dbReference>
<organism evidence="2 3">
    <name type="scientific">Trifolium subterraneum</name>
    <name type="common">Subterranean clover</name>
    <dbReference type="NCBI Taxonomy" id="3900"/>
    <lineage>
        <taxon>Eukaryota</taxon>
        <taxon>Viridiplantae</taxon>
        <taxon>Streptophyta</taxon>
        <taxon>Embryophyta</taxon>
        <taxon>Tracheophyta</taxon>
        <taxon>Spermatophyta</taxon>
        <taxon>Magnoliopsida</taxon>
        <taxon>eudicotyledons</taxon>
        <taxon>Gunneridae</taxon>
        <taxon>Pentapetalae</taxon>
        <taxon>rosids</taxon>
        <taxon>fabids</taxon>
        <taxon>Fabales</taxon>
        <taxon>Fabaceae</taxon>
        <taxon>Papilionoideae</taxon>
        <taxon>50 kb inversion clade</taxon>
        <taxon>NPAAA clade</taxon>
        <taxon>Hologalegina</taxon>
        <taxon>IRL clade</taxon>
        <taxon>Trifolieae</taxon>
        <taxon>Trifolium</taxon>
    </lineage>
</organism>
<feature type="domain" description="F-box" evidence="1">
    <location>
        <begin position="212"/>
        <end position="245"/>
    </location>
</feature>
<reference evidence="3" key="1">
    <citation type="journal article" date="2017" name="Front. Plant Sci.">
        <title>Climate Clever Clovers: New Paradigm to Reduce the Environmental Footprint of Ruminants by Breeding Low Methanogenic Forages Utilizing Haplotype Variation.</title>
        <authorList>
            <person name="Kaur P."/>
            <person name="Appels R."/>
            <person name="Bayer P.E."/>
            <person name="Keeble-Gagnere G."/>
            <person name="Wang J."/>
            <person name="Hirakawa H."/>
            <person name="Shirasawa K."/>
            <person name="Vercoe P."/>
            <person name="Stefanova K."/>
            <person name="Durmic Z."/>
            <person name="Nichols P."/>
            <person name="Revell C."/>
            <person name="Isobe S.N."/>
            <person name="Edwards D."/>
            <person name="Erskine W."/>
        </authorList>
    </citation>
    <scope>NUCLEOTIDE SEQUENCE [LARGE SCALE GENOMIC DNA]</scope>
    <source>
        <strain evidence="3">cv. Daliak</strain>
    </source>
</reference>
<dbReference type="SUPFAM" id="SSF81383">
    <property type="entry name" value="F-box domain"/>
    <property type="match status" value="1"/>
</dbReference>
<dbReference type="SUPFAM" id="SSF52047">
    <property type="entry name" value="RNI-like"/>
    <property type="match status" value="1"/>
</dbReference>
<dbReference type="InterPro" id="IPR026960">
    <property type="entry name" value="RVT-Znf"/>
</dbReference>
<dbReference type="PANTHER" id="PTHR34145">
    <property type="entry name" value="OS02G0105600 PROTEIN"/>
    <property type="match status" value="1"/>
</dbReference>
<dbReference type="InterPro" id="IPR053772">
    <property type="entry name" value="At1g61320/At1g61330-like"/>
</dbReference>
<dbReference type="Pfam" id="PF13966">
    <property type="entry name" value="zf-RVT"/>
    <property type="match status" value="1"/>
</dbReference>
<accession>A0A2Z6LWH1</accession>
<dbReference type="OrthoDB" id="673865at2759"/>
<dbReference type="Gene3D" id="3.80.10.10">
    <property type="entry name" value="Ribonuclease Inhibitor"/>
    <property type="match status" value="1"/>
</dbReference>
<dbReference type="InterPro" id="IPR032675">
    <property type="entry name" value="LRR_dom_sf"/>
</dbReference>
<dbReference type="AlphaFoldDB" id="A0A2Z6LWH1"/>
<dbReference type="Proteomes" id="UP000242715">
    <property type="component" value="Unassembled WGS sequence"/>
</dbReference>
<evidence type="ECO:0000313" key="2">
    <source>
        <dbReference type="EMBL" id="GAU23386.1"/>
    </source>
</evidence>
<dbReference type="Pfam" id="PF00646">
    <property type="entry name" value="F-box"/>
    <property type="match status" value="1"/>
</dbReference>
<dbReference type="EMBL" id="DF973268">
    <property type="protein sequence ID" value="GAU23386.1"/>
    <property type="molecule type" value="Genomic_DNA"/>
</dbReference>
<sequence length="629" mass="72232">MGNWAMGDWEWEFRWKTSLDLLDQDLLSDLIESLRQVNLSSTEDQWCWRHEIGGSFSVKSAYLVLEDKARLQRPLPGIDFLNLARVWDSWATSKVIVFSWQLLQDRIPTRQNLRRRQVLVGATDSSCVVCGAVEESVDHIFVSCDRISSVWYRVSRWLGVEYVSPSSIMQVFESFFGLGVGCRVRLGFILVWHAVVWTIWTSRNDIIFAAMKNEITELPDCVISNIFSKLCLKDLVKTSTLSKQWLHEWGFKMDLNFDMHNIFHNNTIQYLQEDLSLFQSGFVTRLNEFMLHYQGAIIRSIRVNFPLGDEHSYVIDSLISQGIAKGANRIELLFLHDAEADDLIPKIEPYKFSFTLLSDTDSLKYLHLEKCLIVEPMDFSGLKNLTTLVLHQVVVNQDMIHGLFSNCTHLGDFTLNACNLKSDLKIISSTLFHLNIVHIKRKKNIDIIASNLSSFDYSYTHKYAEHKLNIKAPMLSKCSYKGSQISKRFGFSGIKNVTTIVFDGLKKCLVPHIPLLFSECLHLENVTFKNCRMLRKLAIISAKLLHLNLIDCGDMGYTSPYRIDIDAMNLSSFECSYDISTTFCINAPKLLKVFWNATKREPNLNHFGLLARLHQIENLAITINHSQVS</sequence>
<keyword evidence="3" id="KW-1185">Reference proteome</keyword>
<evidence type="ECO:0000259" key="1">
    <source>
        <dbReference type="PROSITE" id="PS50181"/>
    </source>
</evidence>
<evidence type="ECO:0000313" key="3">
    <source>
        <dbReference type="Proteomes" id="UP000242715"/>
    </source>
</evidence>
<dbReference type="PANTHER" id="PTHR34145:SF28">
    <property type="entry name" value="F-BOX DOMAIN-CONTAINING PROTEIN"/>
    <property type="match status" value="1"/>
</dbReference>
<dbReference type="PROSITE" id="PS50181">
    <property type="entry name" value="FBOX"/>
    <property type="match status" value="1"/>
</dbReference>
<dbReference type="InterPro" id="IPR001810">
    <property type="entry name" value="F-box_dom"/>
</dbReference>
<proteinExistence type="predicted"/>